<feature type="transmembrane region" description="Helical" evidence="4">
    <location>
        <begin position="108"/>
        <end position="127"/>
    </location>
</feature>
<feature type="transmembrane region" description="Helical" evidence="4">
    <location>
        <begin position="299"/>
        <end position="319"/>
    </location>
</feature>
<feature type="transmembrane region" description="Helical" evidence="4">
    <location>
        <begin position="391"/>
        <end position="408"/>
    </location>
</feature>
<feature type="transmembrane region" description="Helical" evidence="4">
    <location>
        <begin position="360"/>
        <end position="385"/>
    </location>
</feature>
<feature type="transmembrane region" description="Helical" evidence="4">
    <location>
        <begin position="166"/>
        <end position="187"/>
    </location>
</feature>
<keyword evidence="1 4" id="KW-0812">Transmembrane</keyword>
<sequence length="449" mass="45946">MVRSIRPVHQCGRVSTLKSGPRTSPAMDTMRSAGKRGLVLAPVAALLLSVAALLLGNGLLSTLLIVRAGHKGFSTGAISAMMSFYFAGFTIGALVLPPIIVSVGHVRTFAGFAAIASMTALLHVAFVEPIAWMPLRLITGFAYAGMILATESWLNAHALPSTRGQLLSIFGVVSMGSWAIGQALLNIAPPADVTLFLIVSLLISAAVVPITLLPSHPPAQVEQEWVAFRDLVLVSPLAAAGAFLAGLAIGGFWGMGANFAQSIGLDVGGISAFMAAVLGGTLAFHWPLGWLSDRVPRNLVIAGAALASAASAIGVALAVEAPLPLLLAAGALFGGFGIPIYSLCLAVANDDLPAGRLLGTARGLLLLNGIGTAAGPLIGAAAMNIVGPGGLFLYAAALLTLLAVLAIARRQPRRANQAKAAPRSPSTPMITGSLDTMICMEKRAQGVRD</sequence>
<evidence type="ECO:0000256" key="1">
    <source>
        <dbReference type="ARBA" id="ARBA00022692"/>
    </source>
</evidence>
<dbReference type="PANTHER" id="PTHR23521:SF3">
    <property type="entry name" value="MFS TRANSPORTER"/>
    <property type="match status" value="1"/>
</dbReference>
<evidence type="ECO:0000256" key="4">
    <source>
        <dbReference type="SAM" id="Phobius"/>
    </source>
</evidence>
<feature type="transmembrane region" description="Helical" evidence="4">
    <location>
        <begin position="193"/>
        <end position="213"/>
    </location>
</feature>
<feature type="transmembrane region" description="Helical" evidence="4">
    <location>
        <begin position="76"/>
        <end position="96"/>
    </location>
</feature>
<feature type="transmembrane region" description="Helical" evidence="4">
    <location>
        <begin position="133"/>
        <end position="154"/>
    </location>
</feature>
<dbReference type="InterPro" id="IPR036259">
    <property type="entry name" value="MFS_trans_sf"/>
</dbReference>
<evidence type="ECO:0000256" key="2">
    <source>
        <dbReference type="ARBA" id="ARBA00022989"/>
    </source>
</evidence>
<accession>A0A894XHF4</accession>
<dbReference type="PROSITE" id="PS50850">
    <property type="entry name" value="MFS"/>
    <property type="match status" value="1"/>
</dbReference>
<feature type="transmembrane region" description="Helical" evidence="4">
    <location>
        <begin position="233"/>
        <end position="255"/>
    </location>
</feature>
<dbReference type="GO" id="GO:0022857">
    <property type="term" value="F:transmembrane transporter activity"/>
    <property type="evidence" value="ECO:0007669"/>
    <property type="project" value="InterPro"/>
</dbReference>
<dbReference type="InterPro" id="IPR011701">
    <property type="entry name" value="MFS"/>
</dbReference>
<keyword evidence="2 4" id="KW-1133">Transmembrane helix</keyword>
<dbReference type="Pfam" id="PF07690">
    <property type="entry name" value="MFS_1"/>
    <property type="match status" value="1"/>
</dbReference>
<name>A0A894XHF4_PSEAI</name>
<dbReference type="CDD" id="cd17477">
    <property type="entry name" value="MFS_YcaD_like"/>
    <property type="match status" value="1"/>
</dbReference>
<protein>
    <submittedName>
        <fullName evidence="6">Mfs transporter</fullName>
    </submittedName>
</protein>
<dbReference type="AlphaFoldDB" id="A0A894XHF4"/>
<dbReference type="EMBL" id="MT437279">
    <property type="protein sequence ID" value="QRX85464.1"/>
    <property type="molecule type" value="Genomic_DNA"/>
</dbReference>
<dbReference type="Gene3D" id="1.20.1250.20">
    <property type="entry name" value="MFS general substrate transporter like domains"/>
    <property type="match status" value="2"/>
</dbReference>
<feature type="transmembrane region" description="Helical" evidence="4">
    <location>
        <begin position="325"/>
        <end position="348"/>
    </location>
</feature>
<dbReference type="InterPro" id="IPR047200">
    <property type="entry name" value="MFS_YcaD-like"/>
</dbReference>
<evidence type="ECO:0000259" key="5">
    <source>
        <dbReference type="PROSITE" id="PS50850"/>
    </source>
</evidence>
<feature type="transmembrane region" description="Helical" evidence="4">
    <location>
        <begin position="267"/>
        <end position="287"/>
    </location>
</feature>
<feature type="domain" description="Major facilitator superfamily (MFS) profile" evidence="5">
    <location>
        <begin position="234"/>
        <end position="449"/>
    </location>
</feature>
<feature type="transmembrane region" description="Helical" evidence="4">
    <location>
        <begin position="37"/>
        <end position="56"/>
    </location>
</feature>
<reference evidence="6" key="1">
    <citation type="journal article" name="Microorganisms">
        <title>Unravelling the Features of Success of VIM-Producing ST111 and ST235 Pseudomonas aeruginosa in a Greek Hospital.</title>
        <authorList>
            <person name="Papagiannitsis C.C."/>
            <person name="Verra A."/>
            <person name="Galani V."/>
            <person name="Xitsas S."/>
            <person name="Bitar I."/>
            <person name="Hrabak J."/>
            <person name="Petinaki E."/>
        </authorList>
    </citation>
    <scope>NUCLEOTIDE SEQUENCE</scope>
    <source>
        <strain evidence="6">Pae9047-Lar</strain>
    </source>
</reference>
<proteinExistence type="predicted"/>
<dbReference type="GO" id="GO:0005886">
    <property type="term" value="C:plasma membrane"/>
    <property type="evidence" value="ECO:0007669"/>
    <property type="project" value="TreeGrafter"/>
</dbReference>
<dbReference type="SUPFAM" id="SSF103473">
    <property type="entry name" value="MFS general substrate transporter"/>
    <property type="match status" value="1"/>
</dbReference>
<dbReference type="PANTHER" id="PTHR23521">
    <property type="entry name" value="TRANSPORTER MFS SUPERFAMILY"/>
    <property type="match status" value="1"/>
</dbReference>
<organism evidence="6">
    <name type="scientific">Pseudomonas aeruginosa</name>
    <dbReference type="NCBI Taxonomy" id="287"/>
    <lineage>
        <taxon>Bacteria</taxon>
        <taxon>Pseudomonadati</taxon>
        <taxon>Pseudomonadota</taxon>
        <taxon>Gammaproteobacteria</taxon>
        <taxon>Pseudomonadales</taxon>
        <taxon>Pseudomonadaceae</taxon>
        <taxon>Pseudomonas</taxon>
    </lineage>
</organism>
<dbReference type="InterPro" id="IPR020846">
    <property type="entry name" value="MFS_dom"/>
</dbReference>
<keyword evidence="3 4" id="KW-0472">Membrane</keyword>
<evidence type="ECO:0000313" key="6">
    <source>
        <dbReference type="EMBL" id="QRX85464.1"/>
    </source>
</evidence>
<evidence type="ECO:0000256" key="3">
    <source>
        <dbReference type="ARBA" id="ARBA00023136"/>
    </source>
</evidence>